<dbReference type="GO" id="GO:0006310">
    <property type="term" value="P:DNA recombination"/>
    <property type="evidence" value="ECO:0007669"/>
    <property type="project" value="InterPro"/>
</dbReference>
<evidence type="ECO:0000313" key="5">
    <source>
        <dbReference type="EMBL" id="CAE6188855.1"/>
    </source>
</evidence>
<organism evidence="5 6">
    <name type="scientific">Arabidopsis arenosa</name>
    <name type="common">Sand rock-cress</name>
    <name type="synonym">Cardaminopsis arenosa</name>
    <dbReference type="NCBI Taxonomy" id="38785"/>
    <lineage>
        <taxon>Eukaryota</taxon>
        <taxon>Viridiplantae</taxon>
        <taxon>Streptophyta</taxon>
        <taxon>Embryophyta</taxon>
        <taxon>Tracheophyta</taxon>
        <taxon>Spermatophyta</taxon>
        <taxon>Magnoliopsida</taxon>
        <taxon>eudicotyledons</taxon>
        <taxon>Gunneridae</taxon>
        <taxon>Pentapetalae</taxon>
        <taxon>rosids</taxon>
        <taxon>malvids</taxon>
        <taxon>Brassicales</taxon>
        <taxon>Brassicaceae</taxon>
        <taxon>Camelineae</taxon>
        <taxon>Arabidopsis</taxon>
    </lineage>
</organism>
<name>A0A8S2AXP1_ARAAE</name>
<dbReference type="GO" id="GO:0003677">
    <property type="term" value="F:DNA binding"/>
    <property type="evidence" value="ECO:0007669"/>
    <property type="project" value="InterPro"/>
</dbReference>
<accession>A0A8S2AXP1</accession>
<sequence>MDTSSPAAFVNGALLRRYIGQKVRAVIQVIRSDIGSVIGKSTDDQQIVVKGSPNPPLTTYIEVIGIAETENTIRAEVWTNFGDSFDVQNYNELCKLANDRREVMTELQMEVEVEETNSSSQESLLKPTPKPQVMYRCKKCRRIVAIEENIVPHEPGKGEECFAWKKRSGNSEQVQCSSIFVEPMKWMQTIHDGLVEEKLLCFGCNGRLGYFNWAGMQCSCGAWVNPAFQLNKSRIDECKSEPNSNLNMETG</sequence>
<comment type="similarity">
    <text evidence="3">Belongs to the replication factor A protein 3 family.</text>
</comment>
<reference evidence="5" key="1">
    <citation type="submission" date="2021-01" db="EMBL/GenBank/DDBJ databases">
        <authorList>
            <person name="Bezrukov I."/>
        </authorList>
    </citation>
    <scope>NUCLEOTIDE SEQUENCE</scope>
</reference>
<evidence type="ECO:0000313" key="6">
    <source>
        <dbReference type="Proteomes" id="UP000682877"/>
    </source>
</evidence>
<comment type="similarity">
    <text evidence="2">Belongs to the protein-tyrosine phosphatase family. Non-receptor class dual specificity subfamily.</text>
</comment>
<dbReference type="Pfam" id="PF08661">
    <property type="entry name" value="Rep_fac-A_3"/>
    <property type="match status" value="1"/>
</dbReference>
<evidence type="ECO:0000256" key="4">
    <source>
        <dbReference type="ARBA" id="ARBA00023242"/>
    </source>
</evidence>
<dbReference type="PANTHER" id="PTHR45848">
    <property type="entry name" value="DUAL SPECIFICITY PROTEIN PHOSPHATASE 12 FAMILY MEMBER"/>
    <property type="match status" value="1"/>
</dbReference>
<dbReference type="InterPro" id="IPR012340">
    <property type="entry name" value="NA-bd_OB-fold"/>
</dbReference>
<keyword evidence="4" id="KW-0539">Nucleus</keyword>
<dbReference type="GO" id="GO:0006260">
    <property type="term" value="P:DNA replication"/>
    <property type="evidence" value="ECO:0007669"/>
    <property type="project" value="InterPro"/>
</dbReference>
<proteinExistence type="inferred from homology"/>
<dbReference type="PANTHER" id="PTHR45848:SF6">
    <property type="entry name" value="OS02G0251700 PROTEIN"/>
    <property type="match status" value="1"/>
</dbReference>
<dbReference type="InterPro" id="IPR013970">
    <property type="entry name" value="Rfa2"/>
</dbReference>
<dbReference type="EMBL" id="LR999457">
    <property type="protein sequence ID" value="CAE6188855.1"/>
    <property type="molecule type" value="Genomic_DNA"/>
</dbReference>
<keyword evidence="6" id="KW-1185">Reference proteome</keyword>
<dbReference type="GO" id="GO:0008138">
    <property type="term" value="F:protein tyrosine/serine/threonine phosphatase activity"/>
    <property type="evidence" value="ECO:0007669"/>
    <property type="project" value="TreeGrafter"/>
</dbReference>
<dbReference type="GO" id="GO:0006281">
    <property type="term" value="P:DNA repair"/>
    <property type="evidence" value="ECO:0007669"/>
    <property type="project" value="InterPro"/>
</dbReference>
<evidence type="ECO:0000256" key="3">
    <source>
        <dbReference type="ARBA" id="ARBA00009761"/>
    </source>
</evidence>
<evidence type="ECO:0000256" key="1">
    <source>
        <dbReference type="ARBA" id="ARBA00004123"/>
    </source>
</evidence>
<evidence type="ECO:0000256" key="2">
    <source>
        <dbReference type="ARBA" id="ARBA00008601"/>
    </source>
</evidence>
<protein>
    <submittedName>
        <fullName evidence="5">Uncharacterized protein</fullName>
    </submittedName>
</protein>
<comment type="subcellular location">
    <subcellularLocation>
        <location evidence="1">Nucleus</location>
    </subcellularLocation>
</comment>
<dbReference type="Gene3D" id="2.40.50.140">
    <property type="entry name" value="Nucleic acid-binding proteins"/>
    <property type="match status" value="1"/>
</dbReference>
<dbReference type="Proteomes" id="UP000682877">
    <property type="component" value="Chromosome 7"/>
</dbReference>
<gene>
    <name evidence="5" type="ORF">AARE701A_LOCUS19052</name>
</gene>
<dbReference type="GO" id="GO:0031981">
    <property type="term" value="C:nuclear lumen"/>
    <property type="evidence" value="ECO:0007669"/>
    <property type="project" value="UniProtKB-ARBA"/>
</dbReference>
<dbReference type="SUPFAM" id="SSF50249">
    <property type="entry name" value="Nucleic acid-binding proteins"/>
    <property type="match status" value="1"/>
</dbReference>
<dbReference type="CDD" id="cd04479">
    <property type="entry name" value="RPA3"/>
    <property type="match status" value="1"/>
</dbReference>
<dbReference type="AlphaFoldDB" id="A0A8S2AXP1"/>